<accession>A0A833FMN9</accession>
<feature type="domain" description="Autotransporter" evidence="2">
    <location>
        <begin position="3965"/>
        <end position="4246"/>
    </location>
</feature>
<dbReference type="InterPro" id="IPR012332">
    <property type="entry name" value="Autotransporter_pectin_lyase_C"/>
</dbReference>
<keyword evidence="1" id="KW-0732">Signal</keyword>
<dbReference type="InterPro" id="IPR013425">
    <property type="entry name" value="Autotrns_rpt"/>
</dbReference>
<comment type="caution">
    <text evidence="3">The sequence shown here is derived from an EMBL/GenBank/DDBJ whole genome shotgun (WGS) entry which is preliminary data.</text>
</comment>
<dbReference type="PROSITE" id="PS51208">
    <property type="entry name" value="AUTOTRANSPORTER"/>
    <property type="match status" value="1"/>
</dbReference>
<sequence length="4246" mass="422275">MCVPALLIRMCFRRVVARFFAKGPYSVIDCCFAGKFRDENNRNFVSRELWGGASVQGVERRPWNFRPVPGQAGEAAGSGSLLAQAALILALSVSGLALSSHRAAAAQAYTSTVTNQSLGIGDTITVTSRDGLVVNGANKITLAGDNIITVNAANDSSGKRAAAVSGAGSSLTATGTTINLHGIFSTSAGVFAGSSGTATLNNVTVNVISDQIAKDAVSGSGLVNDVAGGTINMTGGSINLTGGRGYYAVWAKGGTTTLTDVTITSDSPLRPITSPNDTASVFAQNSGTTVTLNRGSIAVVGMGVAIASGATGNITGTAVNTTGTGNAYGVYGEEGVLKIQDSTITTAAASAVYYTGKNAGSSLSITGANTQITATGADAVVIAGGKAATIGNGVKITAKSASKNGITVNGGGALTIGSATVLANGAGGIGLYATGAGSTITATGTRIQTTGATSAEAVSVSGGASVVLNNVNISTVSSNGHGVWLVGAGSSVQMNAATSISTTGKGAYGVLAESGATKTFTGGNSADALPGTMSIQGDGSAAFGTYGSNSKITFNGIDFATASNIMLGANASTVIAGNSGAVEFQGNTAATNTKLRAQGGGTLKFSGAATASGASITVDGGTSSFDATGITSGKDDFAIGTLSGNGQVNMGGTRLNLTGGDSTFSGVISGTNGLRYNGTGTLTLSGANTFTGNIGLISGTVSVSSDAALGGNGSGINFNGGTLKVTGNSFNSTTRSMAWNAGGGGFDIDSAGNTFTVSQNLGAGGALTKTGAGTLVLSGTNIYTGGTNINGGTLVAGANNNLGATSGGLNFNGGTLRLSSAFDNARAVTLGAGGGTIETAAGNSTFSGTITGAGALTKRGAGTMILTGADTATGSTSITAGVLQIGNGGTTGSIIGNIVNSASLVFNRSNDLTYAGVISGGGTLTKSGAGTLTLTGDSIYTGATTISAGTLQVGSGGTTGWLASNAVTNNGTLSFNRSDNKTYAGNISGSGSVVKSGAGTLILSGTNTFAGGTTISGGTLQVASDDKLGASSGAVTLDGGTLNLAGTITSARAYHITSRNGTIDTGTNTDTLNGVIDGAGALTKVGGGTLVLTGANTYGGGTTISAGTLQLGSGGAAGSITGNVVNNGTLVFNRNDASTFSGVVSGTGILRQGGTGRTILTGANTYTGDTVIESGTLQVGADSASGAISGNVRNSGSLEFKRSDSYSYAGTITGTGSLKQTGAGTLILTGNNSYTGLTTIDSGTLQIGAGGASGSINSDIVNNAALVMNRSDDVSYDKKISGSGTFEKRGAGKLTVTGDNDYTGLTTISEGTLQIGNGTKGSINGNILNNSNLIVDRDHDIDFTNVLSGTGTLEKQGTGNLTLSGDNSGFTGATTVSAGGLMVDGTLGSGAVTVASGASLGGAGTIGGNTTINSGGTLVGTQGSTLNFGSDLTLASGSVLNVSYGAFDANAGTLFNVNGNLNFNANVVNVADLGGFGPGQYNLFHADGTITGALTPGTLPSGVNPGDVTFNRDQNGHDYYFTNTQGMQLGYWDGTVTSASGSLTGGDGIWEAGATNWTAENGGLHNIWNAAQFAIFSGQSGTVTVQGPVSTSGMQFVTTGYSVTGGPLTLESSSTAAPIIRVGSAGDATVTATVGSVLSGSKGMEKSDLGTLILTADNDYTGDTTIQAGTLQLGNGGTTGSVIGDIMIGKPDEDPDAVLAVDRSGNFTLGNRIDGRGKLVQRGAGDTTLTGSNNYSGGTDILAGRLIVSADNNLGNVAGAVTLDGGTLQFAEDISSTRGYTIGVNGGTIDTGAKTDTITGVIGGTGQFTKLGTGTLVLGGDNTFTGDLHVNAGTLQISDNSNLGNPHSHLYVNDATLRFGDTFTMTHDLTLGGAGATIDVDGYDNSISGVIDGGKLTKTGAGTLLLTGANTYTGDTEIDAGTLAVLEDANFGANASNRIIIGNATLRLDESFNTARNIDLTDANSTINVVDDGFNTLTGKLSGTGVLNKTGTGTLVLGGANGYQGGTDIQSGILQISDDGNLGDAAGAVAIAQGAELQFSQGVTSARDITLGATGSTINTMTGNSTLNGVIRGGELHKTGAGTLVLAGQNSYSSSFLDGGIVQVGNDYNLGQAGGAVIFNGGTLQFSADVSTTRAMTINEAGGVIDTQGQTATLNGRLSGAGELTKDGSGTLVLTDAGNSYSGNTLIRNGTLRLNGAGWITGDVTNLGIFEFANSGDHDFAGVISGTGSVLQSGAGTTTLSGHNAYSGGTSITAGALAISEDDNLGTGGLNIANNATLRLNNSFALNHAIELNGGGTIDTGANNNTLADVVSGTGALTKIGTGKLSLSGANSYNGGTVINGGILQIEADSNLGAANGAVTMADGTTLELTNDISMDRAFTLNGEATIQTDDGTSTISQVVGGNGGLTKAGEGTLVLEGVNTYKGDTSINNGVLRVDSDQNLGDTSGTLSFNGGELQVAGSDFNSTRSVVLQAGGGTIDSMLNIAEMSGSITGAGKLTKIGEGQLVLSGDNTYSGGTSIEQGALQIGGSDGLTGSITGNIENNGILVFSRDTLTYGGDIAGSGKLEQSGVGTTVLTGSVNLDGGTTIAEGGTLQIGDGTTNGSFKSNVVNDGTFAFNAFANTNIDFNNVLSGNGVLNQNGAGSATFTGDSSAFEGTTNVTAGSLYVNGTLGSAASTMTVTTNGTLAGGGTIGGDTTIAGTLKGQDGTTLTFLGGLTMQAGSTIDVAYGTRNPDGNGLFNVQGTLALQGSTVNITSFGGFGPGSYRLFDYQNTYSNTGSGLIIGTVPDGQSSDAYIVYDDDNKQINIMNTAGARLNIWQGGDGSWNQTGLNWHDENNPGVAGAWKNYEFAIFNAPVGTVAVDTGIQASGMAFQTDGYSLTGTNSITLAHDPNTPSTDRPIIRVGDATEDGRAMTATIAAPIGGTEGLQKTDYGTLVLTGANTYTGGTDVLNGTLELGDGGTIIETEGVSVDADGPEKATFAVNKTGTFSFGGVISGAGQFAQKGTGETILTANNSYSGGTSITAGTLSISAENNLGNINGQVAIDGGTLKYNQGFSSTRAIALGAGNGTIETDDTTNDTTINSGISGAGGLTKGGAGTLILAKDNTYVGDTTIAGGMLQLGNGGTTGKILGNVNTGGDASNKGTLVFDMSSNPNFSGTISGFGNVEQSGSDTLTLKGTNTYGGGTTINSGTLAVSADANMGNASGSLTIKNGTLQNTAQFTMDRDVVVGDAGATFQNDADLTLAGNMTGTTDWSKLGSGKLIINGNASTATGTASINDGYLQVNSELGGSVNLASTTAAVGGAGKIDGDVNVGSGTLRGQGGQTLTIGGNLTLAANSTTNVQWGSVSQQAAFHVDGNLTMDGTLNVGDTGGFGRGTYKLFTYDGTLTDNGLSFGDVPGGQATKDRMSVVTAYTGSVYIVNTSGAKVQFWNGEGTLADIGNHQIVGGDGTWAATAANWSDDQASVLAPFDDGSFAFFGGKKGNVTVDDTAGQINTAGMRFVVDGYVINGDSLNLTSTTGAPIIAVGDGTVDGAATTATIGSELTGNQGLNKTELGKLVLTGQNTYTGGTTVSNGILQLGDGTNSGDIEGDVIIANNVDGQGTLSFKQGSDYTFAGNITGGGKVTQDGANTTLTLSGGNSFSGGLTVNSGTVKAGSNNALGSGLLTVGNNGRVDLGNTSNTVGGLAGTGAINIGSGTFTVNETADSTYGGVLSGTGDFTKSGAADLTLAGSNQYTGATLVNQGTLIQGSQDAFSSASAYTTARNGTLDLGGYDTTVSSLDNGGTVNLSDLTAGTTLTVAGNYTGSNGTLVINTVLGDDNSRTDRLKVGGDTSGTTNLQVVNRGGIGGQTVNGIEVVDVAGQSNGTFSLVSDYTTKDNKKAIWAGAYAYTLQQGSGSGNKDGNWYLVSRYGDPDPVDPNKPTGPRYGAGVPVYQGYGENMQALNKLPTLQERVGNRYWTGENGDGQTNGAMVDGNGIWARIEGAYNRLEPQSVTGVKQDINTFIMQAGVDGQFYEDDNGKLVAGITGQYGTAHGSSSSFFGDGYTDTRAWSLGATATWYGNNGFYVDMQGQLTWFDNDLSSDDMNSSLASGAKAFGYAMSVEAGQRVAIDDHWSLTPQAQLMWSSLDADAFQDVMGNRVGLDNANSLTARLGLAASYRSDWTGEDGRMVNTSVYGVANLYQSFLGGMRINVAGVDIDTDTDKTWAGIGAGGSYAWEDQKYAVYGEGSINTSLNHFANSYALKGTVGFKVKW</sequence>
<dbReference type="SMART" id="SM00869">
    <property type="entry name" value="Autotransporter"/>
    <property type="match status" value="1"/>
</dbReference>
<dbReference type="NCBIfam" id="TIGR02601">
    <property type="entry name" value="autotrns_rpt"/>
    <property type="match status" value="26"/>
</dbReference>
<dbReference type="PANTHER" id="PTHR35037:SF3">
    <property type="entry name" value="C-TERMINAL REGION OF AIDA-LIKE PROTEIN"/>
    <property type="match status" value="1"/>
</dbReference>
<dbReference type="SUPFAM" id="SSF103515">
    <property type="entry name" value="Autotransporter"/>
    <property type="match status" value="1"/>
</dbReference>
<dbReference type="Proteomes" id="UP000430843">
    <property type="component" value="Unassembled WGS sequence"/>
</dbReference>
<evidence type="ECO:0000256" key="1">
    <source>
        <dbReference type="ARBA" id="ARBA00022729"/>
    </source>
</evidence>
<dbReference type="InterPro" id="IPR005546">
    <property type="entry name" value="Autotransporte_beta"/>
</dbReference>
<dbReference type="PANTHER" id="PTHR35037">
    <property type="entry name" value="C-TERMINAL REGION OF AIDA-LIKE PROTEIN"/>
    <property type="match status" value="1"/>
</dbReference>
<dbReference type="InterPro" id="IPR011050">
    <property type="entry name" value="Pectin_lyase_fold/virulence"/>
</dbReference>
<dbReference type="InterPro" id="IPR036709">
    <property type="entry name" value="Autotransporte_beta_dom_sf"/>
</dbReference>
<evidence type="ECO:0000313" key="3">
    <source>
        <dbReference type="EMBL" id="KAB2662059.1"/>
    </source>
</evidence>
<dbReference type="Gene3D" id="2.160.20.20">
    <property type="match status" value="8"/>
</dbReference>
<protein>
    <recommendedName>
        <fullName evidence="2">Autotransporter domain-containing protein</fullName>
    </recommendedName>
</protein>
<reference evidence="3 4" key="1">
    <citation type="submission" date="2019-09" db="EMBL/GenBank/DDBJ databases">
        <title>Taxonomic organization of the family Brucellaceae based on a phylogenomic approach.</title>
        <authorList>
            <person name="Leclercq S."/>
            <person name="Cloeckaert A."/>
            <person name="Zygmunt M.S."/>
        </authorList>
    </citation>
    <scope>NUCLEOTIDE SEQUENCE [LARGE SCALE GENOMIC DNA]</scope>
    <source>
        <strain evidence="3 4">LMG 18957</strain>
    </source>
</reference>
<dbReference type="Pfam" id="PF12951">
    <property type="entry name" value="PATR"/>
    <property type="match status" value="31"/>
</dbReference>
<dbReference type="InterPro" id="IPR051551">
    <property type="entry name" value="Autotransporter_adhesion"/>
</dbReference>
<organism evidence="3 4">
    <name type="scientific">Brucella tritici</name>
    <dbReference type="NCBI Taxonomy" id="94626"/>
    <lineage>
        <taxon>Bacteria</taxon>
        <taxon>Pseudomonadati</taxon>
        <taxon>Pseudomonadota</taxon>
        <taxon>Alphaproteobacteria</taxon>
        <taxon>Hyphomicrobiales</taxon>
        <taxon>Brucellaceae</taxon>
        <taxon>Brucella/Ochrobactrum group</taxon>
        <taxon>Brucella</taxon>
    </lineage>
</organism>
<dbReference type="EMBL" id="WBWA01000037">
    <property type="protein sequence ID" value="KAB2662059.1"/>
    <property type="molecule type" value="Genomic_DNA"/>
</dbReference>
<dbReference type="SUPFAM" id="SSF51126">
    <property type="entry name" value="Pectin lyase-like"/>
    <property type="match status" value="12"/>
</dbReference>
<gene>
    <name evidence="3" type="ORF">F9K91_23560</name>
</gene>
<name>A0A833FMN9_9HYPH</name>
<dbReference type="InterPro" id="IPR043990">
    <property type="entry name" value="AC_1"/>
</dbReference>
<evidence type="ECO:0000259" key="2">
    <source>
        <dbReference type="PROSITE" id="PS51208"/>
    </source>
</evidence>
<dbReference type="CDD" id="cd01344">
    <property type="entry name" value="PL2_Passenger_AT"/>
    <property type="match status" value="1"/>
</dbReference>
<keyword evidence="4" id="KW-1185">Reference proteome</keyword>
<proteinExistence type="predicted"/>
<evidence type="ECO:0000313" key="4">
    <source>
        <dbReference type="Proteomes" id="UP000430843"/>
    </source>
</evidence>